<accession>A0A1J1HFV6</accession>
<gene>
    <name evidence="1" type="ORF">CLUMA_CG000572</name>
</gene>
<dbReference type="EMBL" id="CVRI01000002">
    <property type="protein sequence ID" value="CRK86739.1"/>
    <property type="molecule type" value="Genomic_DNA"/>
</dbReference>
<dbReference type="AlphaFoldDB" id="A0A1J1HFV6"/>
<keyword evidence="2" id="KW-1185">Reference proteome</keyword>
<protein>
    <submittedName>
        <fullName evidence="1">CLUMA_CG000572, isoform A</fullName>
    </submittedName>
</protein>
<proteinExistence type="predicted"/>
<reference evidence="1 2" key="1">
    <citation type="submission" date="2015-04" db="EMBL/GenBank/DDBJ databases">
        <authorList>
            <person name="Syromyatnikov M.Y."/>
            <person name="Popov V.N."/>
        </authorList>
    </citation>
    <scope>NUCLEOTIDE SEQUENCE [LARGE SCALE GENOMIC DNA]</scope>
</reference>
<organism evidence="1 2">
    <name type="scientific">Clunio marinus</name>
    <dbReference type="NCBI Taxonomy" id="568069"/>
    <lineage>
        <taxon>Eukaryota</taxon>
        <taxon>Metazoa</taxon>
        <taxon>Ecdysozoa</taxon>
        <taxon>Arthropoda</taxon>
        <taxon>Hexapoda</taxon>
        <taxon>Insecta</taxon>
        <taxon>Pterygota</taxon>
        <taxon>Neoptera</taxon>
        <taxon>Endopterygota</taxon>
        <taxon>Diptera</taxon>
        <taxon>Nematocera</taxon>
        <taxon>Chironomoidea</taxon>
        <taxon>Chironomidae</taxon>
        <taxon>Clunio</taxon>
    </lineage>
</organism>
<evidence type="ECO:0000313" key="1">
    <source>
        <dbReference type="EMBL" id="CRK86739.1"/>
    </source>
</evidence>
<name>A0A1J1HFV6_9DIPT</name>
<sequence>MILSPEKKYRPARDPIKQSEEFLKSSRISLRVNKIANSRFAKKKCFEKCQINSIDGKRSQQSPFHIFKGK</sequence>
<evidence type="ECO:0000313" key="2">
    <source>
        <dbReference type="Proteomes" id="UP000183832"/>
    </source>
</evidence>
<dbReference type="Proteomes" id="UP000183832">
    <property type="component" value="Unassembled WGS sequence"/>
</dbReference>